<protein>
    <submittedName>
        <fullName evidence="15">Type II secretion system protein GspD</fullName>
    </submittedName>
</protein>
<evidence type="ECO:0000256" key="1">
    <source>
        <dbReference type="ARBA" id="ARBA00004442"/>
    </source>
</evidence>
<keyword evidence="5" id="KW-0812">Transmembrane</keyword>
<evidence type="ECO:0000256" key="2">
    <source>
        <dbReference type="ARBA" id="ARBA00006980"/>
    </source>
</evidence>
<dbReference type="Proteomes" id="UP001054820">
    <property type="component" value="Chromosome"/>
</dbReference>
<organism evidence="15 16">
    <name type="scientific">Thiomicrorhabdus immobilis</name>
    <dbReference type="NCBI Taxonomy" id="2791037"/>
    <lineage>
        <taxon>Bacteria</taxon>
        <taxon>Pseudomonadati</taxon>
        <taxon>Pseudomonadota</taxon>
        <taxon>Gammaproteobacteria</taxon>
        <taxon>Thiotrichales</taxon>
        <taxon>Piscirickettsiaceae</taxon>
        <taxon>Thiomicrorhabdus</taxon>
    </lineage>
</organism>
<sequence length="721" mass="78624">MDKKMNMKLLAYDMDKRAMRDSRGFLKFLFSSFGVVALSFALLATNAQPVQAEGTLKQNFKQADIKTVIEAVAKITGKNFIIDPRVKGNVTFIAPEGMEPDELYDSLLAILNVYGYVAVPTDGVIKVVPANIARDQIPYRTWNEYDEDWVTEVITIRNVEASKLVAVLRPLVAKEGHLVALTESNKLIVSDTVSNIKRLKSILKRVDVDVKGAYEVIPIKYTSAVDLAKTLKSVVPKGQGGVDVTIGFDARSNRVILSGDEIKRMMLRALIADLDVKVDAEGGVQVIYLRYAKAADIAPVLQKIAGNQALQVQSEESSATPPPATPVEGLPAQVTGLNTSILNKNELQEKISIEADERMNAIIISAPTTVVNGLKSVIKQLDIRRAQVLIEAIFVEIAADKAAELGVEWGISGSSGAGLVNFSGAIPALIGNSGDLLAQSQVIGRGITLGGGEVNPDNTGWGALIRALNTNSASNILATPSILTLDNEEAEILVGREVPFQTGSYASTSTTVTNPFTTIERKNVGLKLKVKPQINEGNEVYLEIDQEVSDVIDKGEAVDIQTSKRQIKTRVIVGDGNMVVLGGLINEKETRSKSKVPGLGDLPVLGNLFSSSQDQREKVNLMVFLRPVIIRNNEMSDYYSQKKYNYVYQEQDAMLRKDDANLLEGLRPRLPTLEQWKKSEPAQPFDESEKAKAAAQSKPATKDKPKDKLIYETSTEELLGF</sequence>
<keyword evidence="9" id="KW-0998">Cell outer membrane</keyword>
<dbReference type="Pfam" id="PF21305">
    <property type="entry name" value="type_II_gspD_N0"/>
    <property type="match status" value="1"/>
</dbReference>
<keyword evidence="7" id="KW-0653">Protein transport</keyword>
<gene>
    <name evidence="15" type="primary">xcpQ</name>
    <name evidence="15" type="ORF">THMIRHAM_21150</name>
</gene>
<dbReference type="InterPro" id="IPR038591">
    <property type="entry name" value="NolW-like_sf"/>
</dbReference>
<evidence type="ECO:0000259" key="13">
    <source>
        <dbReference type="Pfam" id="PF03958"/>
    </source>
</evidence>
<evidence type="ECO:0000259" key="12">
    <source>
        <dbReference type="Pfam" id="PF00263"/>
    </source>
</evidence>
<comment type="subcellular location">
    <subcellularLocation>
        <location evidence="1 10">Cell outer membrane</location>
    </subcellularLocation>
</comment>
<dbReference type="PANTHER" id="PTHR30332">
    <property type="entry name" value="PROBABLE GENERAL SECRETION PATHWAY PROTEIN D"/>
    <property type="match status" value="1"/>
</dbReference>
<evidence type="ECO:0000313" key="16">
    <source>
        <dbReference type="Proteomes" id="UP001054820"/>
    </source>
</evidence>
<dbReference type="PRINTS" id="PR01032">
    <property type="entry name" value="PHAGEIV"/>
</dbReference>
<keyword evidence="4" id="KW-1134">Transmembrane beta strand</keyword>
<keyword evidence="16" id="KW-1185">Reference proteome</keyword>
<dbReference type="PRINTS" id="PR00811">
    <property type="entry name" value="BCTERIALGSPD"/>
</dbReference>
<dbReference type="InterPro" id="IPR050810">
    <property type="entry name" value="Bact_Secretion_Sys_Channel"/>
</dbReference>
<dbReference type="EMBL" id="AP024202">
    <property type="protein sequence ID" value="BCN94330.1"/>
    <property type="molecule type" value="Genomic_DNA"/>
</dbReference>
<evidence type="ECO:0000259" key="14">
    <source>
        <dbReference type="Pfam" id="PF21305"/>
    </source>
</evidence>
<comment type="similarity">
    <text evidence="2">Belongs to the bacterial secretin family. GSP D subfamily.</text>
</comment>
<reference evidence="15" key="1">
    <citation type="journal article" date="2022" name="Arch. Microbiol.">
        <title>Thiomicrorhabdus immobilis sp. nov., a mesophilic sulfur-oxidizing bacterium isolated from sediment of a brackish lake in northern Japan.</title>
        <authorList>
            <person name="Kojima H."/>
            <person name="Mochizuki J."/>
            <person name="Kanda M."/>
            <person name="Watanabe T."/>
            <person name="Fukui M."/>
        </authorList>
    </citation>
    <scope>NUCLEOTIDE SEQUENCE</scope>
    <source>
        <strain evidence="15">Am19</strain>
    </source>
</reference>
<evidence type="ECO:0000256" key="8">
    <source>
        <dbReference type="ARBA" id="ARBA00023136"/>
    </source>
</evidence>
<feature type="domain" description="NolW-like" evidence="13">
    <location>
        <begin position="284"/>
        <end position="387"/>
    </location>
</feature>
<evidence type="ECO:0000313" key="15">
    <source>
        <dbReference type="EMBL" id="BCN94330.1"/>
    </source>
</evidence>
<name>A0ABM7MFU9_9GAMM</name>
<evidence type="ECO:0000256" key="11">
    <source>
        <dbReference type="SAM" id="MobiDB-lite"/>
    </source>
</evidence>
<dbReference type="InterPro" id="IPR005644">
    <property type="entry name" value="NolW-like"/>
</dbReference>
<accession>A0ABM7MFU9</accession>
<keyword evidence="8" id="KW-0472">Membrane</keyword>
<dbReference type="NCBIfam" id="TIGR02517">
    <property type="entry name" value="type_II_gspD"/>
    <property type="match status" value="1"/>
</dbReference>
<proteinExistence type="inferred from homology"/>
<dbReference type="InterPro" id="IPR013356">
    <property type="entry name" value="T2SS_GspD"/>
</dbReference>
<feature type="domain" description="Type II/III secretion system secretin-like" evidence="12">
    <location>
        <begin position="467"/>
        <end position="631"/>
    </location>
</feature>
<evidence type="ECO:0000256" key="10">
    <source>
        <dbReference type="RuleBase" id="RU004004"/>
    </source>
</evidence>
<dbReference type="Gene3D" id="3.30.1370.120">
    <property type="match status" value="3"/>
</dbReference>
<feature type="domain" description="NolW-like" evidence="13">
    <location>
        <begin position="151"/>
        <end position="210"/>
    </location>
</feature>
<dbReference type="Pfam" id="PF03958">
    <property type="entry name" value="Secretin_N"/>
    <property type="match status" value="3"/>
</dbReference>
<evidence type="ECO:0000256" key="4">
    <source>
        <dbReference type="ARBA" id="ARBA00022452"/>
    </source>
</evidence>
<dbReference type="Pfam" id="PF00263">
    <property type="entry name" value="Secretin"/>
    <property type="match status" value="1"/>
</dbReference>
<feature type="domain" description="GspD-like N0" evidence="14">
    <location>
        <begin position="59"/>
        <end position="127"/>
    </location>
</feature>
<dbReference type="InterPro" id="IPR049371">
    <property type="entry name" value="GspD-like_N0"/>
</dbReference>
<evidence type="ECO:0000256" key="5">
    <source>
        <dbReference type="ARBA" id="ARBA00022692"/>
    </source>
</evidence>
<feature type="domain" description="NolW-like" evidence="13">
    <location>
        <begin position="215"/>
        <end position="277"/>
    </location>
</feature>
<keyword evidence="6" id="KW-0732">Signal</keyword>
<dbReference type="InterPro" id="IPR004846">
    <property type="entry name" value="T2SS/T3SS_dom"/>
</dbReference>
<evidence type="ECO:0000256" key="9">
    <source>
        <dbReference type="ARBA" id="ARBA00023237"/>
    </source>
</evidence>
<evidence type="ECO:0000256" key="3">
    <source>
        <dbReference type="ARBA" id="ARBA00022448"/>
    </source>
</evidence>
<dbReference type="PANTHER" id="PTHR30332:SF24">
    <property type="entry name" value="SECRETIN GSPD-RELATED"/>
    <property type="match status" value="1"/>
</dbReference>
<dbReference type="InterPro" id="IPR001775">
    <property type="entry name" value="GspD/PilQ"/>
</dbReference>
<feature type="compositionally biased region" description="Basic and acidic residues" evidence="11">
    <location>
        <begin position="700"/>
        <end position="709"/>
    </location>
</feature>
<evidence type="ECO:0000256" key="6">
    <source>
        <dbReference type="ARBA" id="ARBA00022729"/>
    </source>
</evidence>
<evidence type="ECO:0000256" key="7">
    <source>
        <dbReference type="ARBA" id="ARBA00022927"/>
    </source>
</evidence>
<feature type="region of interest" description="Disordered" evidence="11">
    <location>
        <begin position="673"/>
        <end position="709"/>
    </location>
</feature>
<keyword evidence="3 10" id="KW-0813">Transport</keyword>